<sequence length="865" mass="98287">MPATTTSLTESAEQLSFWADQRDQWLSHLLELAEEANVTQEEEASVDGDGEDVESESEADEHFKNRATRKQLVAAFAELEKANVRLSNEMKAIVENVSWAILSGDIQRRGLIYEKKKGILQAAERAAKAFPTPSRKRWRISLEFDYSLVRAFYEGVEIWASANARSRIAETLESSSSTISNSKADVLMEKFLALCEKQLRSLVDDSGFSRPEDRQVMKEGFLTSCGSALGHFFEYTVTSKQFDAGATSFEKNWMELPFLELIENYKLALMTTKPTNTSHILAKTIKGLTFLHFTEASFSRESQRAMVKQIEIVKGSSKNHYYPLSYCDVVEGLKKWKPITLPELQSVAVLTVGTLTGTRMAEMLPSKIAGTTGLRLRHISFRMVEQHLVLEISFPQTKKNNAAIGGHKNCKMITATNTQFCPIVDNKVDDYLFLNVSFDRVHGPTLVENQHMKIHTTRYILKQFSKVLGLPHGLIRPHSFHKEWAHRLAMQHMTTNVCFTKTSIAQAKQQPSSIGITNSANYRKNCLDTWLASRVEKIAKLKQVIGECAEEPDRKLCRVSLDFEEVALTKLRKQSMRATQFVNLVNCLIAEMESKDLEFPNQLTVLLQYTGLANSQVDWQKMKAMYKNVNARNPFYPLVEYESKAKMVECFVEGCSAKLESMLVLKKHMKIHSDSKSIATCAQCNHQWSCGKFSSGTRLLSSILEHCICWHNQSWICFDCSKAVPSPKSLRNLKLLEQCIRQEHKLRPIQYCPVIYKSIEQCGEVKLKELLEKRPLQWKPADVKEFAEWASSLVSPDDPLPTQKFVLHRISGASLFRLIWQDLCQQLQFTVGSAMLFMDLVEALKDENPLQAVLAVKERIEQSEA</sequence>
<evidence type="ECO:0000256" key="1">
    <source>
        <dbReference type="SAM" id="Coils"/>
    </source>
</evidence>
<reference evidence="5" key="1">
    <citation type="submission" date="2022-11" db="UniProtKB">
        <authorList>
            <consortium name="WormBaseParasite"/>
        </authorList>
    </citation>
    <scope>IDENTIFICATION</scope>
</reference>
<evidence type="ECO:0000313" key="4">
    <source>
        <dbReference type="Proteomes" id="UP000887574"/>
    </source>
</evidence>
<feature type="compositionally biased region" description="Acidic residues" evidence="2">
    <location>
        <begin position="40"/>
        <end position="59"/>
    </location>
</feature>
<dbReference type="InterPro" id="IPR013087">
    <property type="entry name" value="Znf_C2H2_type"/>
</dbReference>
<dbReference type="PROSITE" id="PS00028">
    <property type="entry name" value="ZINC_FINGER_C2H2_1"/>
    <property type="match status" value="1"/>
</dbReference>
<protein>
    <submittedName>
        <fullName evidence="5">C2H2-type domain-containing protein</fullName>
    </submittedName>
</protein>
<dbReference type="InterPro" id="IPR013761">
    <property type="entry name" value="SAM/pointed_sf"/>
</dbReference>
<dbReference type="AlphaFoldDB" id="A0A915DUP4"/>
<feature type="domain" description="C2H2-type" evidence="3">
    <location>
        <begin position="650"/>
        <end position="672"/>
    </location>
</feature>
<dbReference type="InterPro" id="IPR011010">
    <property type="entry name" value="DNA_brk_join_enz"/>
</dbReference>
<dbReference type="Proteomes" id="UP000887574">
    <property type="component" value="Unplaced"/>
</dbReference>
<organism evidence="4 5">
    <name type="scientific">Ditylenchus dipsaci</name>
    <dbReference type="NCBI Taxonomy" id="166011"/>
    <lineage>
        <taxon>Eukaryota</taxon>
        <taxon>Metazoa</taxon>
        <taxon>Ecdysozoa</taxon>
        <taxon>Nematoda</taxon>
        <taxon>Chromadorea</taxon>
        <taxon>Rhabditida</taxon>
        <taxon>Tylenchina</taxon>
        <taxon>Tylenchomorpha</taxon>
        <taxon>Sphaerularioidea</taxon>
        <taxon>Anguinidae</taxon>
        <taxon>Anguininae</taxon>
        <taxon>Ditylenchus</taxon>
    </lineage>
</organism>
<accession>A0A915DUP4</accession>
<evidence type="ECO:0000259" key="3">
    <source>
        <dbReference type="PROSITE" id="PS00028"/>
    </source>
</evidence>
<keyword evidence="4" id="KW-1185">Reference proteome</keyword>
<feature type="coiled-coil region" evidence="1">
    <location>
        <begin position="69"/>
        <end position="96"/>
    </location>
</feature>
<dbReference type="WBParaSite" id="jg23374">
    <property type="protein sequence ID" value="jg23374"/>
    <property type="gene ID" value="jg23374"/>
</dbReference>
<proteinExistence type="predicted"/>
<keyword evidence="1" id="KW-0175">Coiled coil</keyword>
<evidence type="ECO:0000313" key="5">
    <source>
        <dbReference type="WBParaSite" id="jg23374"/>
    </source>
</evidence>
<evidence type="ECO:0000256" key="2">
    <source>
        <dbReference type="SAM" id="MobiDB-lite"/>
    </source>
</evidence>
<name>A0A915DUP4_9BILA</name>
<dbReference type="GO" id="GO:0003677">
    <property type="term" value="F:DNA binding"/>
    <property type="evidence" value="ECO:0007669"/>
    <property type="project" value="InterPro"/>
</dbReference>
<dbReference type="Gene3D" id="1.10.150.50">
    <property type="entry name" value="Transcription Factor, Ets-1"/>
    <property type="match status" value="1"/>
</dbReference>
<feature type="region of interest" description="Disordered" evidence="2">
    <location>
        <begin position="36"/>
        <end position="62"/>
    </location>
</feature>
<dbReference type="SUPFAM" id="SSF56349">
    <property type="entry name" value="DNA breaking-rejoining enzymes"/>
    <property type="match status" value="1"/>
</dbReference>